<comment type="similarity">
    <text evidence="3">Belongs to the Nudix hydrolase family.</text>
</comment>
<dbReference type="Gene3D" id="3.90.79.10">
    <property type="entry name" value="Nucleoside Triphosphate Pyrophosphohydrolase"/>
    <property type="match status" value="1"/>
</dbReference>
<dbReference type="InterPro" id="IPR022927">
    <property type="entry name" value="RppH"/>
</dbReference>
<dbReference type="NCBIfam" id="NF001938">
    <property type="entry name" value="PRK00714.1-5"/>
    <property type="match status" value="1"/>
</dbReference>
<dbReference type="GO" id="GO:0019693">
    <property type="term" value="P:ribose phosphate metabolic process"/>
    <property type="evidence" value="ECO:0007669"/>
    <property type="project" value="TreeGrafter"/>
</dbReference>
<dbReference type="Proteomes" id="UP000029878">
    <property type="component" value="Unassembled WGS sequence"/>
</dbReference>
<organism evidence="5 6">
    <name type="scientific">Helicobacter trogontum</name>
    <dbReference type="NCBI Taxonomy" id="50960"/>
    <lineage>
        <taxon>Bacteria</taxon>
        <taxon>Pseudomonadati</taxon>
        <taxon>Campylobacterota</taxon>
        <taxon>Epsilonproteobacteria</taxon>
        <taxon>Campylobacterales</taxon>
        <taxon>Helicobacteraceae</taxon>
        <taxon>Helicobacter</taxon>
    </lineage>
</organism>
<sequence>MDKADTDTGKHYRLNVAAIIVSPRYPRVCEFFIAERSDLKNVWQFPQGGIDSGESPKDALFRELKEEIGTNDVEVLAEYPTWLTYDFPPMVIEKMRPYAGQRQKYFLVKLKPFAGINLQTEEPEFSQYAFMDLTSLLQKVTKFKKHIYTQVLDYFKKEGYI</sequence>
<dbReference type="EC" id="3.6.1.-" evidence="5"/>
<gene>
    <name evidence="5" type="ORF">LS81_001460</name>
</gene>
<name>A0A099VFU9_9HELI</name>
<evidence type="ECO:0000313" key="5">
    <source>
        <dbReference type="EMBL" id="TLD84701.1"/>
    </source>
</evidence>
<keyword evidence="2 3" id="KW-0378">Hydrolase</keyword>
<proteinExistence type="inferred from homology"/>
<feature type="domain" description="Nudix hydrolase" evidence="4">
    <location>
        <begin position="11"/>
        <end position="153"/>
    </location>
</feature>
<dbReference type="PROSITE" id="PS51462">
    <property type="entry name" value="NUDIX"/>
    <property type="match status" value="1"/>
</dbReference>
<dbReference type="InterPro" id="IPR020476">
    <property type="entry name" value="Nudix_hydrolase"/>
</dbReference>
<dbReference type="EMBL" id="JRPL02000002">
    <property type="protein sequence ID" value="TLD84701.1"/>
    <property type="molecule type" value="Genomic_DNA"/>
</dbReference>
<reference evidence="5 6" key="1">
    <citation type="journal article" date="2014" name="Genome Announc.">
        <title>Draft genome sequences of eight enterohepatic helicobacter species isolated from both laboratory and wild rodents.</title>
        <authorList>
            <person name="Sheh A."/>
            <person name="Shen Z."/>
            <person name="Fox J.G."/>
        </authorList>
    </citation>
    <scope>NUCLEOTIDE SEQUENCE [LARGE SCALE GENOMIC DNA]</scope>
    <source>
        <strain evidence="5 6">ATCC 700114</strain>
    </source>
</reference>
<dbReference type="PRINTS" id="PR00502">
    <property type="entry name" value="NUDIXFAMILY"/>
</dbReference>
<dbReference type="SUPFAM" id="SSF55811">
    <property type="entry name" value="Nudix"/>
    <property type="match status" value="1"/>
</dbReference>
<dbReference type="NCBIfam" id="NF001936">
    <property type="entry name" value="PRK00714.1-3"/>
    <property type="match status" value="1"/>
</dbReference>
<comment type="cofactor">
    <cofactor evidence="1">
        <name>Mn(2+)</name>
        <dbReference type="ChEBI" id="CHEBI:29035"/>
    </cofactor>
</comment>
<dbReference type="CDD" id="cd03671">
    <property type="entry name" value="NUDIX_Ap4A_hydrolase_plant_like"/>
    <property type="match status" value="1"/>
</dbReference>
<dbReference type="InterPro" id="IPR000086">
    <property type="entry name" value="NUDIX_hydrolase_dom"/>
</dbReference>
<dbReference type="GO" id="GO:0006753">
    <property type="term" value="P:nucleoside phosphate metabolic process"/>
    <property type="evidence" value="ECO:0007669"/>
    <property type="project" value="TreeGrafter"/>
</dbReference>
<dbReference type="PANTHER" id="PTHR11839:SF22">
    <property type="entry name" value="NUDIX HYDROLASE 26, CHLOROPLASTIC"/>
    <property type="match status" value="1"/>
</dbReference>
<dbReference type="GO" id="GO:0008893">
    <property type="term" value="F:guanosine-3',5'-bis(diphosphate) 3'-diphosphatase activity"/>
    <property type="evidence" value="ECO:0007669"/>
    <property type="project" value="TreeGrafter"/>
</dbReference>
<evidence type="ECO:0000256" key="2">
    <source>
        <dbReference type="ARBA" id="ARBA00022801"/>
    </source>
</evidence>
<protein>
    <submittedName>
        <fullName evidence="5">RNA pyrophosphohydrolase</fullName>
        <ecNumber evidence="5">3.6.1.-</ecNumber>
    </submittedName>
</protein>
<dbReference type="OrthoDB" id="9810648at2"/>
<dbReference type="GO" id="GO:0034432">
    <property type="term" value="F:bis(5'-adenosyl)-pentaphosphatase activity"/>
    <property type="evidence" value="ECO:0007669"/>
    <property type="project" value="TreeGrafter"/>
</dbReference>
<comment type="caution">
    <text evidence="5">The sequence shown here is derived from an EMBL/GenBank/DDBJ whole genome shotgun (WGS) entry which is preliminary data.</text>
</comment>
<dbReference type="PANTHER" id="PTHR11839">
    <property type="entry name" value="UDP/ADP-SUGAR PYROPHOSPHATASE"/>
    <property type="match status" value="1"/>
</dbReference>
<dbReference type="AlphaFoldDB" id="A0A099VFU9"/>
<evidence type="ECO:0000313" key="6">
    <source>
        <dbReference type="Proteomes" id="UP000029878"/>
    </source>
</evidence>
<dbReference type="RefSeq" id="WP_034344951.1">
    <property type="nucleotide sequence ID" value="NZ_FZNG01000009.1"/>
</dbReference>
<evidence type="ECO:0000256" key="3">
    <source>
        <dbReference type="RuleBase" id="RU003476"/>
    </source>
</evidence>
<evidence type="ECO:0000259" key="4">
    <source>
        <dbReference type="PROSITE" id="PS51462"/>
    </source>
</evidence>
<dbReference type="Pfam" id="PF00293">
    <property type="entry name" value="NUDIX"/>
    <property type="match status" value="1"/>
</dbReference>
<dbReference type="PROSITE" id="PS00893">
    <property type="entry name" value="NUDIX_BOX"/>
    <property type="match status" value="1"/>
</dbReference>
<dbReference type="InterPro" id="IPR015797">
    <property type="entry name" value="NUDIX_hydrolase-like_dom_sf"/>
</dbReference>
<evidence type="ECO:0000256" key="1">
    <source>
        <dbReference type="ARBA" id="ARBA00001936"/>
    </source>
</evidence>
<dbReference type="InterPro" id="IPR020084">
    <property type="entry name" value="NUDIX_hydrolase_CS"/>
</dbReference>
<accession>A0A099VFU9</accession>